<evidence type="ECO:0000256" key="1">
    <source>
        <dbReference type="ARBA" id="ARBA00022741"/>
    </source>
</evidence>
<evidence type="ECO:0000256" key="4">
    <source>
        <dbReference type="PIRSR" id="PIRSR606689-2"/>
    </source>
</evidence>
<name>A0A9Q9CAA2_ENCHE</name>
<dbReference type="GO" id="GO:0003924">
    <property type="term" value="F:GTPase activity"/>
    <property type="evidence" value="ECO:0007669"/>
    <property type="project" value="InterPro"/>
</dbReference>
<dbReference type="GO" id="GO:0005525">
    <property type="term" value="F:GTP binding"/>
    <property type="evidence" value="ECO:0007669"/>
    <property type="project" value="UniProtKB-KW"/>
</dbReference>
<evidence type="ECO:0000313" key="6">
    <source>
        <dbReference type="Proteomes" id="UP001059546"/>
    </source>
</evidence>
<keyword evidence="1 3" id="KW-0547">Nucleotide-binding</keyword>
<dbReference type="InterPro" id="IPR027417">
    <property type="entry name" value="P-loop_NTPase"/>
</dbReference>
<feature type="binding site" evidence="3">
    <location>
        <position position="76"/>
    </location>
    <ligand>
        <name>GTP</name>
        <dbReference type="ChEBI" id="CHEBI:37565"/>
    </ligand>
</feature>
<dbReference type="AlphaFoldDB" id="A0A9Q9CAA2"/>
<dbReference type="SUPFAM" id="SSF52540">
    <property type="entry name" value="P-loop containing nucleoside triphosphate hydrolases"/>
    <property type="match status" value="1"/>
</dbReference>
<dbReference type="Pfam" id="PF00025">
    <property type="entry name" value="Arf"/>
    <property type="match status" value="1"/>
</dbReference>
<proteinExistence type="predicted"/>
<dbReference type="InterPro" id="IPR006689">
    <property type="entry name" value="Small_GTPase_ARF/SAR"/>
</dbReference>
<evidence type="ECO:0000256" key="3">
    <source>
        <dbReference type="PIRSR" id="PIRSR606689-1"/>
    </source>
</evidence>
<keyword evidence="4" id="KW-0460">Magnesium</keyword>
<organism evidence="5 6">
    <name type="scientific">Encephalitozoon hellem</name>
    <name type="common">Microsporidian parasite</name>
    <dbReference type="NCBI Taxonomy" id="27973"/>
    <lineage>
        <taxon>Eukaryota</taxon>
        <taxon>Fungi</taxon>
        <taxon>Fungi incertae sedis</taxon>
        <taxon>Microsporidia</taxon>
        <taxon>Unikaryonidae</taxon>
        <taxon>Encephalitozoon</taxon>
    </lineage>
</organism>
<protein>
    <submittedName>
        <fullName evidence="5">ADP-ribosylation factor</fullName>
    </submittedName>
</protein>
<evidence type="ECO:0000313" key="5">
    <source>
        <dbReference type="EMBL" id="UTX43198.1"/>
    </source>
</evidence>
<feature type="binding site" evidence="4">
    <location>
        <position position="37"/>
    </location>
    <ligand>
        <name>Mg(2+)</name>
        <dbReference type="ChEBI" id="CHEBI:18420"/>
    </ligand>
</feature>
<sequence length="209" mass="24392">MFGICARAKKRLLDIYNRVFAVRIRVVVIGPEKSGKSTIVNRMFKGRLRCVRKQRDGCIYRYDEDHTSYVVYDMCGRRSSRARLDYLYKRCDVVLYCVDASSASGEWARAREEVKSVVYRNPWTKRSMLVLGTKNEKKGALGCMEIVQNLGLLDINGMEISCFSVSAEKNTNIEYIGSWIRKQRSSLEWLWGARTIRRWWRLDSPKHEA</sequence>
<feature type="binding site" evidence="3">
    <location>
        <begin position="30"/>
        <end position="37"/>
    </location>
    <ligand>
        <name>GTP</name>
        <dbReference type="ChEBI" id="CHEBI:37565"/>
    </ligand>
</feature>
<gene>
    <name evidence="5" type="ORF">GPU96_05g09390</name>
</gene>
<dbReference type="PANTHER" id="PTHR45732">
    <property type="entry name" value="ADP-RIBOSYLATION FACTOR-LIKE PROTEIN 8"/>
    <property type="match status" value="1"/>
</dbReference>
<dbReference type="Gene3D" id="3.40.50.300">
    <property type="entry name" value="P-loop containing nucleotide triphosphate hydrolases"/>
    <property type="match status" value="1"/>
</dbReference>
<dbReference type="Proteomes" id="UP001059546">
    <property type="component" value="Chromosome V"/>
</dbReference>
<keyword evidence="2 3" id="KW-0342">GTP-binding</keyword>
<accession>A0A9Q9CAA2</accession>
<keyword evidence="4" id="KW-0479">Metal-binding</keyword>
<dbReference type="PANTHER" id="PTHR45732:SF7">
    <property type="entry name" value="ADP-RIBOSYLATION FACTOR-LIKE PROTEIN 8"/>
    <property type="match status" value="1"/>
</dbReference>
<reference evidence="5" key="1">
    <citation type="submission" date="2021-05" db="EMBL/GenBank/DDBJ databases">
        <title>Encephalitozoon hellem ATCC 50604 Complete Genome.</title>
        <authorList>
            <person name="Mascarenhas dos Santos A.C."/>
            <person name="Julian A.T."/>
            <person name="Pombert J.-F."/>
        </authorList>
    </citation>
    <scope>NUCLEOTIDE SEQUENCE</scope>
    <source>
        <strain evidence="5">ATCC 50604</strain>
    </source>
</reference>
<evidence type="ECO:0000256" key="2">
    <source>
        <dbReference type="ARBA" id="ARBA00023134"/>
    </source>
</evidence>
<dbReference type="EMBL" id="CP075151">
    <property type="protein sequence ID" value="UTX43198.1"/>
    <property type="molecule type" value="Genomic_DNA"/>
</dbReference>
<dbReference type="GO" id="GO:0046872">
    <property type="term" value="F:metal ion binding"/>
    <property type="evidence" value="ECO:0007669"/>
    <property type="project" value="UniProtKB-KW"/>
</dbReference>